<dbReference type="AlphaFoldDB" id="E1R6L5"/>
<dbReference type="eggNOG" id="COG0714">
    <property type="taxonomic scope" value="Bacteria"/>
</dbReference>
<dbReference type="KEGG" id="ssm:Spirs_1907"/>
<protein>
    <submittedName>
        <fullName evidence="1">Uncharacterized protein</fullName>
    </submittedName>
</protein>
<name>E1R6L5_SEDSS</name>
<reference evidence="1 2" key="1">
    <citation type="journal article" date="2010" name="Stand. Genomic Sci.">
        <title>Complete genome sequence of Spirochaeta smaragdinae type strain (SEBR 4228).</title>
        <authorList>
            <person name="Mavromatis K."/>
            <person name="Yasawong M."/>
            <person name="Chertkov O."/>
            <person name="Lapidus A."/>
            <person name="Lucas S."/>
            <person name="Nolan M."/>
            <person name="Del Rio T.G."/>
            <person name="Tice H."/>
            <person name="Cheng J.F."/>
            <person name="Pitluck S."/>
            <person name="Liolios K."/>
            <person name="Ivanova N."/>
            <person name="Tapia R."/>
            <person name="Han C."/>
            <person name="Bruce D."/>
            <person name="Goodwin L."/>
            <person name="Pati A."/>
            <person name="Chen A."/>
            <person name="Palaniappan K."/>
            <person name="Land M."/>
            <person name="Hauser L."/>
            <person name="Chang Y.J."/>
            <person name="Jeffries C.D."/>
            <person name="Detter J.C."/>
            <person name="Rohde M."/>
            <person name="Brambilla E."/>
            <person name="Spring S."/>
            <person name="Goker M."/>
            <person name="Sikorski J."/>
            <person name="Woyke T."/>
            <person name="Bristow J."/>
            <person name="Eisen J.A."/>
            <person name="Markowitz V."/>
            <person name="Hugenholtz P."/>
            <person name="Klenk H.P."/>
            <person name="Kyrpides N.C."/>
        </authorList>
    </citation>
    <scope>NUCLEOTIDE SEQUENCE [LARGE SCALE GENOMIC DNA]</scope>
    <source>
        <strain evidence="2">DSM 11293 / JCM 15392 / SEBR 4228</strain>
    </source>
</reference>
<dbReference type="RefSeq" id="WP_013254497.1">
    <property type="nucleotide sequence ID" value="NC_014364.1"/>
</dbReference>
<dbReference type="InterPro" id="IPR027417">
    <property type="entry name" value="P-loop_NTPase"/>
</dbReference>
<evidence type="ECO:0000313" key="1">
    <source>
        <dbReference type="EMBL" id="ADK81033.1"/>
    </source>
</evidence>
<dbReference type="Gene3D" id="3.40.50.300">
    <property type="entry name" value="P-loop containing nucleotide triphosphate hydrolases"/>
    <property type="match status" value="1"/>
</dbReference>
<dbReference type="Proteomes" id="UP000002318">
    <property type="component" value="Chromosome"/>
</dbReference>
<dbReference type="SUPFAM" id="SSF52540">
    <property type="entry name" value="P-loop containing nucleoside triphosphate hydrolases"/>
    <property type="match status" value="1"/>
</dbReference>
<dbReference type="EMBL" id="CP002116">
    <property type="protein sequence ID" value="ADK81033.1"/>
    <property type="molecule type" value="Genomic_DNA"/>
</dbReference>
<sequence length="288" mass="32324">MVQFIRHLVWLLRGVQVFALVGRSGTGKSFRAKLVAEKYGIELIIDDGLLIRDQKIIAGRSAKREKLFLSAIKTALFEDPAHLREVREAIDREKFRRILLIGTSERMVRKIAGRLGLPTPSKVLSIEQLASKEEIETAIKSRTEGKHVIPVPSIEIRQNYPQFVYDSVKVFFKKKLGLLPGGQRAFEKTVVQPEFSSKRGKVEISEAALTQMVLHCVDEWDDAVSVRKVSVKHDAGGYHLHLKVHLPIGVNLSGSLHDMQEYIISSLQRYGGVLITSVDITVDAVQSH</sequence>
<gene>
    <name evidence="1" type="ordered locus">Spirs_1907</name>
</gene>
<evidence type="ECO:0000313" key="2">
    <source>
        <dbReference type="Proteomes" id="UP000002318"/>
    </source>
</evidence>
<proteinExistence type="predicted"/>
<accession>E1R6L5</accession>
<organism evidence="1 2">
    <name type="scientific">Sediminispirochaeta smaragdinae (strain DSM 11293 / JCM 15392 / SEBR 4228)</name>
    <name type="common">Spirochaeta smaragdinae</name>
    <dbReference type="NCBI Taxonomy" id="573413"/>
    <lineage>
        <taxon>Bacteria</taxon>
        <taxon>Pseudomonadati</taxon>
        <taxon>Spirochaetota</taxon>
        <taxon>Spirochaetia</taxon>
        <taxon>Spirochaetales</taxon>
        <taxon>Spirochaetaceae</taxon>
        <taxon>Sediminispirochaeta</taxon>
    </lineage>
</organism>
<dbReference type="STRING" id="573413.Spirs_1907"/>
<dbReference type="HOGENOM" id="CLU_056712_0_0_12"/>
<dbReference type="eggNOG" id="COG1302">
    <property type="taxonomic scope" value="Bacteria"/>
</dbReference>
<dbReference type="OrthoDB" id="5429664at2"/>
<keyword evidence="2" id="KW-1185">Reference proteome</keyword>